<protein>
    <submittedName>
        <fullName evidence="2">Uncharacterized protein</fullName>
    </submittedName>
</protein>
<dbReference type="EMBL" id="CP090170">
    <property type="protein sequence ID" value="UJO20901.1"/>
    <property type="molecule type" value="Genomic_DNA"/>
</dbReference>
<organism evidence="2 3">
    <name type="scientific">Passalora fulva</name>
    <name type="common">Tomato leaf mold</name>
    <name type="synonym">Cladosporium fulvum</name>
    <dbReference type="NCBI Taxonomy" id="5499"/>
    <lineage>
        <taxon>Eukaryota</taxon>
        <taxon>Fungi</taxon>
        <taxon>Dikarya</taxon>
        <taxon>Ascomycota</taxon>
        <taxon>Pezizomycotina</taxon>
        <taxon>Dothideomycetes</taxon>
        <taxon>Dothideomycetidae</taxon>
        <taxon>Mycosphaerellales</taxon>
        <taxon>Mycosphaerellaceae</taxon>
        <taxon>Fulvia</taxon>
    </lineage>
</organism>
<feature type="region of interest" description="Disordered" evidence="1">
    <location>
        <begin position="98"/>
        <end position="126"/>
    </location>
</feature>
<feature type="region of interest" description="Disordered" evidence="1">
    <location>
        <begin position="537"/>
        <end position="561"/>
    </location>
</feature>
<feature type="compositionally biased region" description="Basic residues" evidence="1">
    <location>
        <begin position="549"/>
        <end position="561"/>
    </location>
</feature>
<dbReference type="OMA" id="CHNCDSW"/>
<accession>A0A9Q8PE89</accession>
<dbReference type="KEGG" id="ffu:CLAFUR5_11286"/>
<keyword evidence="3" id="KW-1185">Reference proteome</keyword>
<feature type="compositionally biased region" description="Polar residues" evidence="1">
    <location>
        <begin position="191"/>
        <end position="230"/>
    </location>
</feature>
<dbReference type="GeneID" id="71991164"/>
<evidence type="ECO:0000313" key="2">
    <source>
        <dbReference type="EMBL" id="UJO20901.1"/>
    </source>
</evidence>
<name>A0A9Q8PE89_PASFU</name>
<dbReference type="Proteomes" id="UP000756132">
    <property type="component" value="Chromosome 8"/>
</dbReference>
<proteinExistence type="predicted"/>
<dbReference type="AlphaFoldDB" id="A0A9Q8PE89"/>
<reference evidence="2" key="2">
    <citation type="journal article" date="2022" name="Microb. Genom.">
        <title>A chromosome-scale genome assembly of the tomato pathogen Cladosporium fulvum reveals a compartmentalized genome architecture and the presence of a dispensable chromosome.</title>
        <authorList>
            <person name="Zaccaron A.Z."/>
            <person name="Chen L.H."/>
            <person name="Samaras A."/>
            <person name="Stergiopoulos I."/>
        </authorList>
    </citation>
    <scope>NUCLEOTIDE SEQUENCE</scope>
    <source>
        <strain evidence="2">Race5_Kim</strain>
    </source>
</reference>
<reference evidence="2" key="1">
    <citation type="submission" date="2021-12" db="EMBL/GenBank/DDBJ databases">
        <authorList>
            <person name="Zaccaron A."/>
            <person name="Stergiopoulos I."/>
        </authorList>
    </citation>
    <scope>NUCLEOTIDE SEQUENCE</scope>
    <source>
        <strain evidence="2">Race5_Kim</strain>
    </source>
</reference>
<evidence type="ECO:0000256" key="1">
    <source>
        <dbReference type="SAM" id="MobiDB-lite"/>
    </source>
</evidence>
<sequence length="561" mass="61518">MSDLCHNCGDCHLGAHAIKCRKELRECIICRALGHTYNFCPRSVHQLDEKYSYFMLCHNCDSWHLPKPCEEELRHCERCQQYGHMVFFCPIDPEPRARTDEQVGAKRQRNQNSGRDMVQPRVAPASEVEQVHPQLLRDIKLYAVKEAFHLLEQHSETDVLTYFARPVLPPLQTMTGPIQHTAAPAAHQYLPNNELNAPGSSSTAAPLTGNSFDYSNLQHIDQHGQGSPTMLPTPASATDPPMSTGQEQTVGVYQTMHDRFERGELAMAQDVQEPRSDSATQSPAPGSVDAQQTPVSKKKATPKPRRTVTRCAPCKKRHMKCKHFDEDGNPTVPGVQPAASGSVKKIPSGMDLVYEPSVGHLVSREEQDSIRIGNGQEKMQNHIAATDQAMMGELPQFDQVYRSYQGGINRLDWLNKSKEHAQSAFVMNSQGPSMMPAAVDNNQQWTASGVMLPAIGLYDHQSVPAEQMTAADQQLERNLAQMLSEEAGFGPEHSILQPVALSGNADVAFMGGKSLNMPESEAKVVAQADGGGTDVADASVADLVEPSSKKKGGGRKRSKAA</sequence>
<feature type="region of interest" description="Disordered" evidence="1">
    <location>
        <begin position="191"/>
        <end position="248"/>
    </location>
</feature>
<feature type="compositionally biased region" description="Basic residues" evidence="1">
    <location>
        <begin position="296"/>
        <end position="308"/>
    </location>
</feature>
<dbReference type="RefSeq" id="XP_047765267.1">
    <property type="nucleotide sequence ID" value="XM_047910434.1"/>
</dbReference>
<feature type="compositionally biased region" description="Polar residues" evidence="1">
    <location>
        <begin position="277"/>
        <end position="295"/>
    </location>
</feature>
<evidence type="ECO:0000313" key="3">
    <source>
        <dbReference type="Proteomes" id="UP000756132"/>
    </source>
</evidence>
<dbReference type="OrthoDB" id="3643480at2759"/>
<feature type="region of interest" description="Disordered" evidence="1">
    <location>
        <begin position="269"/>
        <end position="308"/>
    </location>
</feature>
<gene>
    <name evidence="2" type="ORF">CLAFUR5_11286</name>
</gene>